<sequence length="170" mass="19027">MTIKHFREGVAASVFDVTDQLDTLIRDKSRKCTVAYVHPSRNRVSRFLAKLGMETCKELYTFDRPIGGVEELLDWDQGMGVPHAAYMDIMIPYGAPDPVNFDISVPLVDQIDDLGLGQLNAPRFARSEMDIDEMEDVIEGAVEDSFVASFGPNEPKDPLWAYEPPIGDMD</sequence>
<evidence type="ECO:0000313" key="1">
    <source>
        <dbReference type="EMBL" id="KZM88142.1"/>
    </source>
</evidence>
<dbReference type="EMBL" id="CP093349">
    <property type="protein sequence ID" value="WOH09507.1"/>
    <property type="molecule type" value="Genomic_DNA"/>
</dbReference>
<reference evidence="1" key="1">
    <citation type="journal article" date="2016" name="Nat. Genet.">
        <title>A high-quality carrot genome assembly provides new insights into carotenoid accumulation and asterid genome evolution.</title>
        <authorList>
            <person name="Iorizzo M."/>
            <person name="Ellison S."/>
            <person name="Senalik D."/>
            <person name="Zeng P."/>
            <person name="Satapoomin P."/>
            <person name="Huang J."/>
            <person name="Bowman M."/>
            <person name="Iovene M."/>
            <person name="Sanseverino W."/>
            <person name="Cavagnaro P."/>
            <person name="Yildiz M."/>
            <person name="Macko-Podgorni A."/>
            <person name="Moranska E."/>
            <person name="Grzebelus E."/>
            <person name="Grzebelus D."/>
            <person name="Ashrafi H."/>
            <person name="Zheng Z."/>
            <person name="Cheng S."/>
            <person name="Spooner D."/>
            <person name="Van Deynze A."/>
            <person name="Simon P."/>
        </authorList>
    </citation>
    <scope>NUCLEOTIDE SEQUENCE [LARGE SCALE GENOMIC DNA]</scope>
    <source>
        <tissue evidence="1">Leaf</tissue>
    </source>
</reference>
<evidence type="ECO:0000313" key="3">
    <source>
        <dbReference type="Proteomes" id="UP000077755"/>
    </source>
</evidence>
<dbReference type="Proteomes" id="UP000077755">
    <property type="component" value="Chromosome 7"/>
</dbReference>
<accession>A0A161ZLL3</accession>
<gene>
    <name evidence="1" type="ORF">DCAR_025217</name>
    <name evidence="2" type="ORF">DCAR_0728964</name>
</gene>
<organism evidence="1">
    <name type="scientific">Daucus carota subsp. sativus</name>
    <name type="common">Carrot</name>
    <dbReference type="NCBI Taxonomy" id="79200"/>
    <lineage>
        <taxon>Eukaryota</taxon>
        <taxon>Viridiplantae</taxon>
        <taxon>Streptophyta</taxon>
        <taxon>Embryophyta</taxon>
        <taxon>Tracheophyta</taxon>
        <taxon>Spermatophyta</taxon>
        <taxon>Magnoliopsida</taxon>
        <taxon>eudicotyledons</taxon>
        <taxon>Gunneridae</taxon>
        <taxon>Pentapetalae</taxon>
        <taxon>asterids</taxon>
        <taxon>campanulids</taxon>
        <taxon>Apiales</taxon>
        <taxon>Apiaceae</taxon>
        <taxon>Apioideae</taxon>
        <taxon>Scandiceae</taxon>
        <taxon>Daucinae</taxon>
        <taxon>Daucus</taxon>
        <taxon>Daucus sect. Daucus</taxon>
    </lineage>
</organism>
<evidence type="ECO:0000313" key="2">
    <source>
        <dbReference type="EMBL" id="WOH09507.1"/>
    </source>
</evidence>
<dbReference type="Gramene" id="KZM88142">
    <property type="protein sequence ID" value="KZM88142"/>
    <property type="gene ID" value="DCAR_025217"/>
</dbReference>
<dbReference type="EMBL" id="LNRQ01000007">
    <property type="protein sequence ID" value="KZM88142.1"/>
    <property type="molecule type" value="Genomic_DNA"/>
</dbReference>
<proteinExistence type="predicted"/>
<dbReference type="AlphaFoldDB" id="A0A161ZLL3"/>
<protein>
    <submittedName>
        <fullName evidence="1">Uncharacterized protein</fullName>
    </submittedName>
</protein>
<reference evidence="2" key="2">
    <citation type="submission" date="2022-03" db="EMBL/GenBank/DDBJ databases">
        <title>Draft title - Genomic analysis of global carrot germplasm unveils the trajectory of domestication and the origin of high carotenoid orange carrot.</title>
        <authorList>
            <person name="Iorizzo M."/>
            <person name="Ellison S."/>
            <person name="Senalik D."/>
            <person name="Macko-Podgorni A."/>
            <person name="Grzebelus D."/>
            <person name="Bostan H."/>
            <person name="Rolling W."/>
            <person name="Curaba J."/>
            <person name="Simon P."/>
        </authorList>
    </citation>
    <scope>NUCLEOTIDE SEQUENCE</scope>
    <source>
        <tissue evidence="2">Leaf</tissue>
    </source>
</reference>
<name>A0A161ZLL3_DAUCS</name>
<keyword evidence="3" id="KW-1185">Reference proteome</keyword>